<evidence type="ECO:0000259" key="3">
    <source>
        <dbReference type="PROSITE" id="PS51833"/>
    </source>
</evidence>
<dbReference type="Gene3D" id="3.40.50.2300">
    <property type="match status" value="1"/>
</dbReference>
<evidence type="ECO:0000256" key="1">
    <source>
        <dbReference type="PROSITE-ProRule" id="PRU00169"/>
    </source>
</evidence>
<dbReference type="AlphaFoldDB" id="A0A1G8AQL0"/>
<feature type="domain" description="HDOD" evidence="3">
    <location>
        <begin position="111"/>
        <end position="295"/>
    </location>
</feature>
<dbReference type="InterPro" id="IPR013976">
    <property type="entry name" value="HDOD"/>
</dbReference>
<dbReference type="Proteomes" id="UP000198854">
    <property type="component" value="Unassembled WGS sequence"/>
</dbReference>
<dbReference type="SUPFAM" id="SSF109604">
    <property type="entry name" value="HD-domain/PDEase-like"/>
    <property type="match status" value="1"/>
</dbReference>
<dbReference type="InterPro" id="IPR014626">
    <property type="entry name" value="Sig_transdc_resp-reg_put"/>
</dbReference>
<evidence type="ECO:0000313" key="5">
    <source>
        <dbReference type="Proteomes" id="UP000198854"/>
    </source>
</evidence>
<dbReference type="Gene3D" id="1.10.3210.10">
    <property type="entry name" value="Hypothetical protein af1432"/>
    <property type="match status" value="1"/>
</dbReference>
<organism evidence="4 5">
    <name type="scientific">Vibrio xiamenensis</name>
    <dbReference type="NCBI Taxonomy" id="861298"/>
    <lineage>
        <taxon>Bacteria</taxon>
        <taxon>Pseudomonadati</taxon>
        <taxon>Pseudomonadota</taxon>
        <taxon>Gammaproteobacteria</taxon>
        <taxon>Vibrionales</taxon>
        <taxon>Vibrionaceae</taxon>
        <taxon>Vibrio</taxon>
    </lineage>
</organism>
<dbReference type="STRING" id="861298.SAMN04488136_11139"/>
<dbReference type="InterPro" id="IPR052340">
    <property type="entry name" value="RNase_Y/CdgJ"/>
</dbReference>
<name>A0A1G8AQL0_9VIBR</name>
<dbReference type="PANTHER" id="PTHR33525">
    <property type="match status" value="1"/>
</dbReference>
<feature type="modified residue" description="4-aspartylphosphate" evidence="1">
    <location>
        <position position="26"/>
    </location>
</feature>
<evidence type="ECO:0000313" key="4">
    <source>
        <dbReference type="EMBL" id="SDH22560.1"/>
    </source>
</evidence>
<dbReference type="InterPro" id="IPR011006">
    <property type="entry name" value="CheY-like_superfamily"/>
</dbReference>
<keyword evidence="1" id="KW-0597">Phosphoprotein</keyword>
<dbReference type="SUPFAM" id="SSF52172">
    <property type="entry name" value="CheY-like"/>
    <property type="match status" value="1"/>
</dbReference>
<dbReference type="EMBL" id="FNDD01000011">
    <property type="protein sequence ID" value="SDH22560.1"/>
    <property type="molecule type" value="Genomic_DNA"/>
</dbReference>
<dbReference type="PROSITE" id="PS51833">
    <property type="entry name" value="HDOD"/>
    <property type="match status" value="1"/>
</dbReference>
<evidence type="ECO:0000259" key="2">
    <source>
        <dbReference type="PROSITE" id="PS50110"/>
    </source>
</evidence>
<dbReference type="PROSITE" id="PS50110">
    <property type="entry name" value="RESPONSE_REGULATORY"/>
    <property type="match status" value="1"/>
</dbReference>
<keyword evidence="5" id="KW-1185">Reference proteome</keyword>
<feature type="domain" description="Response regulatory" evidence="2">
    <location>
        <begin position="1"/>
        <end position="90"/>
    </location>
</feature>
<dbReference type="PANTHER" id="PTHR33525:SF5">
    <property type="entry name" value="TWO COMPONENT SIGNAL TRANSDUCTION SYSTEM RESPONSE REGULATOR"/>
    <property type="match status" value="1"/>
</dbReference>
<gene>
    <name evidence="4" type="ORF">SAMN04488136_11139</name>
</gene>
<dbReference type="GO" id="GO:0000160">
    <property type="term" value="P:phosphorelay signal transduction system"/>
    <property type="evidence" value="ECO:0007669"/>
    <property type="project" value="InterPro"/>
</dbReference>
<sequence length="344" mass="38183">MDFISDPTCWQQSVDPSAPPELILSDLLMPKLQGDELLKQVATRYPSTVRALITGDSSRDIPELAGANVHFILPKPFTESDFSYVLDSVERLYDLPLSDKARNQLAGLEALPVLPSRIRKINQALRDPDADVGHIALMVSEEPALVARLLQLANSAYLGFGKQTMSVEVALNRLGTTVTSALATCMLAQKVFSQVSAQEHQSIVDQHLKLAGLSRNLSEQLGVAKAHQESIYLAALMSALGELVIREMGTHQQDIESLSTIEPGRSDALVITSYILILWGYSLEIAQIVLESEEEIELTTLPQSEGQMIWLCRQWMKQDSQTSRNQFCQQLAPQIGHFFQDWPE</sequence>
<dbReference type="PIRSF" id="PIRSF036883">
    <property type="entry name" value="RR_HD-GYP_mod"/>
    <property type="match status" value="1"/>
</dbReference>
<accession>A0A1G8AQL0</accession>
<protein>
    <submittedName>
        <fullName evidence="4">HD-like signal output (HDOD) domain, no enzymatic activity</fullName>
    </submittedName>
</protein>
<dbReference type="InterPro" id="IPR001789">
    <property type="entry name" value="Sig_transdc_resp-reg_receiver"/>
</dbReference>
<reference evidence="4 5" key="1">
    <citation type="submission" date="2016-10" db="EMBL/GenBank/DDBJ databases">
        <authorList>
            <person name="de Groot N.N."/>
        </authorList>
    </citation>
    <scope>NUCLEOTIDE SEQUENCE [LARGE SCALE GENOMIC DNA]</scope>
    <source>
        <strain evidence="4 5">CGMCC 1.10228</strain>
    </source>
</reference>
<dbReference type="Pfam" id="PF08668">
    <property type="entry name" value="HDOD"/>
    <property type="match status" value="1"/>
</dbReference>
<proteinExistence type="predicted"/>